<dbReference type="EMBL" id="BAAANN010000013">
    <property type="protein sequence ID" value="GAA1961890.1"/>
    <property type="molecule type" value="Genomic_DNA"/>
</dbReference>
<organism evidence="2 3">
    <name type="scientific">Amycolatopsis minnesotensis</name>
    <dbReference type="NCBI Taxonomy" id="337894"/>
    <lineage>
        <taxon>Bacteria</taxon>
        <taxon>Bacillati</taxon>
        <taxon>Actinomycetota</taxon>
        <taxon>Actinomycetes</taxon>
        <taxon>Pseudonocardiales</taxon>
        <taxon>Pseudonocardiaceae</taxon>
        <taxon>Amycolatopsis</taxon>
    </lineage>
</organism>
<accession>A0ABN2R1B1</accession>
<keyword evidence="1" id="KW-0812">Transmembrane</keyword>
<proteinExistence type="predicted"/>
<protein>
    <submittedName>
        <fullName evidence="2">Uncharacterized protein</fullName>
    </submittedName>
</protein>
<evidence type="ECO:0000256" key="1">
    <source>
        <dbReference type="SAM" id="Phobius"/>
    </source>
</evidence>
<gene>
    <name evidence="2" type="ORF">GCM10009754_36250</name>
</gene>
<reference evidence="2 3" key="1">
    <citation type="journal article" date="2019" name="Int. J. Syst. Evol. Microbiol.">
        <title>The Global Catalogue of Microorganisms (GCM) 10K type strain sequencing project: providing services to taxonomists for standard genome sequencing and annotation.</title>
        <authorList>
            <consortium name="The Broad Institute Genomics Platform"/>
            <consortium name="The Broad Institute Genome Sequencing Center for Infectious Disease"/>
            <person name="Wu L."/>
            <person name="Ma J."/>
        </authorList>
    </citation>
    <scope>NUCLEOTIDE SEQUENCE [LARGE SCALE GENOMIC DNA]</scope>
    <source>
        <strain evidence="2 3">JCM 14545</strain>
    </source>
</reference>
<evidence type="ECO:0000313" key="3">
    <source>
        <dbReference type="Proteomes" id="UP001501116"/>
    </source>
</evidence>
<keyword evidence="3" id="KW-1185">Reference proteome</keyword>
<keyword evidence="1" id="KW-0472">Membrane</keyword>
<keyword evidence="1" id="KW-1133">Transmembrane helix</keyword>
<feature type="transmembrane region" description="Helical" evidence="1">
    <location>
        <begin position="6"/>
        <end position="27"/>
    </location>
</feature>
<evidence type="ECO:0000313" key="2">
    <source>
        <dbReference type="EMBL" id="GAA1961890.1"/>
    </source>
</evidence>
<comment type="caution">
    <text evidence="2">The sequence shown here is derived from an EMBL/GenBank/DDBJ whole genome shotgun (WGS) entry which is preliminary data.</text>
</comment>
<dbReference type="Proteomes" id="UP001501116">
    <property type="component" value="Unassembled WGS sequence"/>
</dbReference>
<name>A0ABN2R1B1_9PSEU</name>
<sequence length="211" mass="24415">MTSAPWWFVAVTAVVAGAFTLAASWLAGKLSLKRLRLELEHSRALERDKETHSRSLERDKELYNRRVDFYLDLVPLIDQIMEELPPTEKGVKQDYRDCALLDQDKTDVIKNHVKPLQKLFRQTHVISGKNVRALLGQFLCELQRVIDGDQGILTEVAWAANHLIWELRLETGVTTRDDDEEFELRSIYYPNHWRAYDPARLSPSQRGGQDT</sequence>